<dbReference type="EMBL" id="VANU01000003">
    <property type="protein sequence ID" value="TLP38301.1"/>
    <property type="molecule type" value="Genomic_DNA"/>
</dbReference>
<evidence type="ECO:0000256" key="4">
    <source>
        <dbReference type="ARBA" id="ARBA00023136"/>
    </source>
</evidence>
<evidence type="ECO:0000256" key="2">
    <source>
        <dbReference type="ARBA" id="ARBA00022452"/>
    </source>
</evidence>
<keyword evidence="2" id="KW-1134">Transmembrane beta strand</keyword>
<comment type="caution">
    <text evidence="7">The sequence shown here is derived from an EMBL/GenBank/DDBJ whole genome shotgun (WGS) entry which is preliminary data.</text>
</comment>
<comment type="subcellular location">
    <subcellularLocation>
        <location evidence="1">Cell outer membrane</location>
    </subcellularLocation>
</comment>
<dbReference type="PANTHER" id="PTHR30026:SF20">
    <property type="entry name" value="OUTER MEMBRANE PROTEIN TOLC"/>
    <property type="match status" value="1"/>
</dbReference>
<keyword evidence="4" id="KW-0472">Membrane</keyword>
<feature type="signal peptide" evidence="6">
    <location>
        <begin position="1"/>
        <end position="24"/>
    </location>
</feature>
<evidence type="ECO:0000256" key="5">
    <source>
        <dbReference type="ARBA" id="ARBA00023237"/>
    </source>
</evidence>
<sequence>MMHSQKLNSLFLVSFLTFSLGLNAQDKLDENILSEDRLNLFEYNSKKNEENSSKLKKDWVNPITLSYAKSYTDTNNTTTSSISINQPIFKSGGIYSAIKYANANYEYNNFDIELQKKELIKTATTLLFNLNIIDLNIQKNELLLKNANIDVQRKKEQVLTGFLDTSTLDNAIIDANSIKNNLADLYYQKQELNYNFTNIASGDYRSFELPVLSLNDENTYLQNNLELAKAKADIKQNDNFVDMTISKYLPQVNANFNHKQNHEKDNGLPINENVNSYGFSVSIPLDIRTFNDIETQRINYLSSKLNLKNQELEEKNFYRTKLSKIKMYDNKKEIAKSDYELYSSLLEVIIEEKNAELKTQSDVNILKNSQEIRSIELKILELQKQIELLELYAKMS</sequence>
<protein>
    <submittedName>
        <fullName evidence="7">TolC family protein</fullName>
    </submittedName>
</protein>
<name>A0A5R8Y0A6_9BACT</name>
<dbReference type="Proteomes" id="UP000308901">
    <property type="component" value="Unassembled WGS sequence"/>
</dbReference>
<evidence type="ECO:0000256" key="1">
    <source>
        <dbReference type="ARBA" id="ARBA00004442"/>
    </source>
</evidence>
<dbReference type="AlphaFoldDB" id="A0A5R8Y0A6"/>
<dbReference type="SUPFAM" id="SSF56954">
    <property type="entry name" value="Outer membrane efflux proteins (OEP)"/>
    <property type="match status" value="1"/>
</dbReference>
<gene>
    <name evidence="7" type="ORF">FDK22_07445</name>
</gene>
<keyword evidence="6" id="KW-0732">Signal</keyword>
<accession>A0A5R8Y0A6</accession>
<keyword evidence="8" id="KW-1185">Reference proteome</keyword>
<dbReference type="GO" id="GO:0015562">
    <property type="term" value="F:efflux transmembrane transporter activity"/>
    <property type="evidence" value="ECO:0007669"/>
    <property type="project" value="InterPro"/>
</dbReference>
<dbReference type="GO" id="GO:0009279">
    <property type="term" value="C:cell outer membrane"/>
    <property type="evidence" value="ECO:0007669"/>
    <property type="project" value="UniProtKB-SubCell"/>
</dbReference>
<keyword evidence="5" id="KW-0998">Cell outer membrane</keyword>
<proteinExistence type="predicted"/>
<organism evidence="7 8">
    <name type="scientific">Arcobacter arenosus</name>
    <dbReference type="NCBI Taxonomy" id="2576037"/>
    <lineage>
        <taxon>Bacteria</taxon>
        <taxon>Pseudomonadati</taxon>
        <taxon>Campylobacterota</taxon>
        <taxon>Epsilonproteobacteria</taxon>
        <taxon>Campylobacterales</taxon>
        <taxon>Arcobacteraceae</taxon>
        <taxon>Arcobacter</taxon>
    </lineage>
</organism>
<evidence type="ECO:0000313" key="7">
    <source>
        <dbReference type="EMBL" id="TLP38301.1"/>
    </source>
</evidence>
<dbReference type="GO" id="GO:1990281">
    <property type="term" value="C:efflux pump complex"/>
    <property type="evidence" value="ECO:0007669"/>
    <property type="project" value="TreeGrafter"/>
</dbReference>
<evidence type="ECO:0000313" key="8">
    <source>
        <dbReference type="Proteomes" id="UP000308901"/>
    </source>
</evidence>
<dbReference type="InterPro" id="IPR051906">
    <property type="entry name" value="TolC-like"/>
</dbReference>
<keyword evidence="3" id="KW-0812">Transmembrane</keyword>
<dbReference type="PANTHER" id="PTHR30026">
    <property type="entry name" value="OUTER MEMBRANE PROTEIN TOLC"/>
    <property type="match status" value="1"/>
</dbReference>
<dbReference type="Gene3D" id="1.20.1600.10">
    <property type="entry name" value="Outer membrane efflux proteins (OEP)"/>
    <property type="match status" value="1"/>
</dbReference>
<evidence type="ECO:0000256" key="6">
    <source>
        <dbReference type="SAM" id="SignalP"/>
    </source>
</evidence>
<feature type="chain" id="PRO_5024288477" evidence="6">
    <location>
        <begin position="25"/>
        <end position="396"/>
    </location>
</feature>
<evidence type="ECO:0000256" key="3">
    <source>
        <dbReference type="ARBA" id="ARBA00022692"/>
    </source>
</evidence>
<reference evidence="7 8" key="1">
    <citation type="submission" date="2019-05" db="EMBL/GenBank/DDBJ databases">
        <title>Arcobacter sp. nov., isolated from sea sediment.</title>
        <authorList>
            <person name="Kim W."/>
        </authorList>
    </citation>
    <scope>NUCLEOTIDE SEQUENCE [LARGE SCALE GENOMIC DNA]</scope>
    <source>
        <strain evidence="7 8">CAU 1517</strain>
    </source>
</reference>
<dbReference type="OrthoDB" id="5372263at2"/>
<dbReference type="GO" id="GO:0015288">
    <property type="term" value="F:porin activity"/>
    <property type="evidence" value="ECO:0007669"/>
    <property type="project" value="TreeGrafter"/>
</dbReference>